<protein>
    <submittedName>
        <fullName evidence="2">Uncharacterized protein</fullName>
    </submittedName>
</protein>
<feature type="region of interest" description="Disordered" evidence="1">
    <location>
        <begin position="54"/>
        <end position="103"/>
    </location>
</feature>
<name>A0A9X0CFH3_9CNID</name>
<evidence type="ECO:0000256" key="1">
    <source>
        <dbReference type="SAM" id="MobiDB-lite"/>
    </source>
</evidence>
<feature type="compositionally biased region" description="Basic and acidic residues" evidence="1">
    <location>
        <begin position="68"/>
        <end position="83"/>
    </location>
</feature>
<feature type="compositionally biased region" description="Polar residues" evidence="1">
    <location>
        <begin position="58"/>
        <end position="67"/>
    </location>
</feature>
<dbReference type="AlphaFoldDB" id="A0A9X0CFH3"/>
<keyword evidence="3" id="KW-1185">Reference proteome</keyword>
<gene>
    <name evidence="2" type="ORF">OS493_023309</name>
</gene>
<evidence type="ECO:0000313" key="3">
    <source>
        <dbReference type="Proteomes" id="UP001163046"/>
    </source>
</evidence>
<proteinExistence type="predicted"/>
<comment type="caution">
    <text evidence="2">The sequence shown here is derived from an EMBL/GenBank/DDBJ whole genome shotgun (WGS) entry which is preliminary data.</text>
</comment>
<accession>A0A9X0CFH3</accession>
<organism evidence="2 3">
    <name type="scientific">Desmophyllum pertusum</name>
    <dbReference type="NCBI Taxonomy" id="174260"/>
    <lineage>
        <taxon>Eukaryota</taxon>
        <taxon>Metazoa</taxon>
        <taxon>Cnidaria</taxon>
        <taxon>Anthozoa</taxon>
        <taxon>Hexacorallia</taxon>
        <taxon>Scleractinia</taxon>
        <taxon>Caryophylliina</taxon>
        <taxon>Caryophylliidae</taxon>
        <taxon>Desmophyllum</taxon>
    </lineage>
</organism>
<dbReference type="Proteomes" id="UP001163046">
    <property type="component" value="Unassembled WGS sequence"/>
</dbReference>
<dbReference type="EMBL" id="MU827794">
    <property type="protein sequence ID" value="KAJ7329017.1"/>
    <property type="molecule type" value="Genomic_DNA"/>
</dbReference>
<sequence>MNQEEPSTQDRHQRFADSLFDTSWDGWDKPLFDESNNSTLDTTADLIGNILRNLERPVQSSPRSSTQAHRDCKKTDAVSEKSGDAVQKVGPPHSPAVSDSTSNCPNCHATVPAVPPLAAVRVEGGMNLWMACGMTCGMA</sequence>
<reference evidence="2" key="1">
    <citation type="submission" date="2023-01" db="EMBL/GenBank/DDBJ databases">
        <title>Genome assembly of the deep-sea coral Lophelia pertusa.</title>
        <authorList>
            <person name="Herrera S."/>
            <person name="Cordes E."/>
        </authorList>
    </citation>
    <scope>NUCLEOTIDE SEQUENCE</scope>
    <source>
        <strain evidence="2">USNM1676648</strain>
        <tissue evidence="2">Polyp</tissue>
    </source>
</reference>
<evidence type="ECO:0000313" key="2">
    <source>
        <dbReference type="EMBL" id="KAJ7329017.1"/>
    </source>
</evidence>